<evidence type="ECO:0000256" key="10">
    <source>
        <dbReference type="ARBA" id="ARBA00023212"/>
    </source>
</evidence>
<keyword evidence="8" id="KW-0472">Membrane</keyword>
<feature type="region of interest" description="Disordered" evidence="11">
    <location>
        <begin position="562"/>
        <end position="612"/>
    </location>
</feature>
<gene>
    <name evidence="13" type="primary">ADD3</name>
    <name evidence="13" type="ORF">L345_11963</name>
</gene>
<feature type="region of interest" description="Disordered" evidence="11">
    <location>
        <begin position="1"/>
        <end position="20"/>
    </location>
</feature>
<feature type="compositionally biased region" description="Basic residues" evidence="11">
    <location>
        <begin position="681"/>
        <end position="705"/>
    </location>
</feature>
<comment type="similarity">
    <text evidence="3">Belongs to the aldolase class II family. Adducin subfamily.</text>
</comment>
<keyword evidence="4" id="KW-1003">Cell membrane</keyword>
<keyword evidence="5" id="KW-0963">Cytoplasm</keyword>
<feature type="compositionally biased region" description="Polar residues" evidence="11">
    <location>
        <begin position="585"/>
        <end position="601"/>
    </location>
</feature>
<dbReference type="Gene3D" id="3.40.225.10">
    <property type="entry name" value="Class II aldolase/adducin N-terminal domain"/>
    <property type="match status" value="1"/>
</dbReference>
<dbReference type="InterPro" id="IPR001303">
    <property type="entry name" value="Aldolase_II/adducin_N"/>
</dbReference>
<dbReference type="AlphaFoldDB" id="V8NJX7"/>
<keyword evidence="9" id="KW-0009">Actin-binding</keyword>
<proteinExistence type="inferred from homology"/>
<dbReference type="InterPro" id="IPR051017">
    <property type="entry name" value="Aldolase-II_Adducin_sf"/>
</dbReference>
<dbReference type="Proteomes" id="UP000018936">
    <property type="component" value="Unassembled WGS sequence"/>
</dbReference>
<feature type="region of interest" description="Disordered" evidence="11">
    <location>
        <begin position="661"/>
        <end position="705"/>
    </location>
</feature>
<dbReference type="FunFam" id="3.40.225.10:FF:000004">
    <property type="entry name" value="gamma-adducin isoform X1"/>
    <property type="match status" value="1"/>
</dbReference>
<dbReference type="Pfam" id="PF00596">
    <property type="entry name" value="Aldolase_II"/>
    <property type="match status" value="1"/>
</dbReference>
<reference evidence="13 14" key="1">
    <citation type="journal article" date="2013" name="Proc. Natl. Acad. Sci. U.S.A.">
        <title>The king cobra genome reveals dynamic gene evolution and adaptation in the snake venom system.</title>
        <authorList>
            <person name="Vonk F.J."/>
            <person name="Casewell N.R."/>
            <person name="Henkel C.V."/>
            <person name="Heimberg A.M."/>
            <person name="Jansen H.J."/>
            <person name="McCleary R.J."/>
            <person name="Kerkkamp H.M."/>
            <person name="Vos R.A."/>
            <person name="Guerreiro I."/>
            <person name="Calvete J.J."/>
            <person name="Wuster W."/>
            <person name="Woods A.E."/>
            <person name="Logan J.M."/>
            <person name="Harrison R.A."/>
            <person name="Castoe T.A."/>
            <person name="de Koning A.P."/>
            <person name="Pollock D.D."/>
            <person name="Yandell M."/>
            <person name="Calderon D."/>
            <person name="Renjifo C."/>
            <person name="Currier R.B."/>
            <person name="Salgado D."/>
            <person name="Pla D."/>
            <person name="Sanz L."/>
            <person name="Hyder A.S."/>
            <person name="Ribeiro J.M."/>
            <person name="Arntzen J.W."/>
            <person name="van den Thillart G.E."/>
            <person name="Boetzer M."/>
            <person name="Pirovano W."/>
            <person name="Dirks R.P."/>
            <person name="Spaink H.P."/>
            <person name="Duboule D."/>
            <person name="McGlinn E."/>
            <person name="Kini R.M."/>
            <person name="Richardson M.K."/>
        </authorList>
    </citation>
    <scope>NUCLEOTIDE SEQUENCE</scope>
    <source>
        <tissue evidence="13">Blood</tissue>
    </source>
</reference>
<evidence type="ECO:0000256" key="6">
    <source>
        <dbReference type="ARBA" id="ARBA00022553"/>
    </source>
</evidence>
<evidence type="ECO:0000256" key="1">
    <source>
        <dbReference type="ARBA" id="ARBA00004245"/>
    </source>
</evidence>
<feature type="region of interest" description="Disordered" evidence="11">
    <location>
        <begin position="476"/>
        <end position="495"/>
    </location>
</feature>
<comment type="subcellular location">
    <subcellularLocation>
        <location evidence="2">Cell membrane</location>
        <topology evidence="2">Peripheral membrane protein</topology>
        <orientation evidence="2">Cytoplasmic side</orientation>
    </subcellularLocation>
    <subcellularLocation>
        <location evidence="1">Cytoplasm</location>
        <location evidence="1">Cytoskeleton</location>
    </subcellularLocation>
</comment>
<sequence length="705" mass="78811">MSTEISQGVITTPPPSSMPHKERYFDRINENDPDYIRERNMSPDLRQDFNMMEQRKRVTQILQSPAFREDLESLIQEQMKKGNNPTGLLALQQIADYIMASSFAGFSSSPLSSGLITPINDLPGIDTTTFGKGEKLIRCKLASLYRLTDLFGWAHLANSYITVRVSKEQDHILIIPEGLSFSEASASNLVKVNIIGDVVDQGSTNLRIDTAGFSPHAAIYSMRPDVRCVIHIHTPATAAVSSMKCGILPISQEALILGDVAYYDYHGSLDDQEERIDLQKVLGPSCKVLVLRNHGVVALGETLEEAFHYIYNVQLACEIQVHALAAGGIDNLLILDLQKYKPFTHQVAAAAGLSMGSQFKWKVGELEFEALMRMLDNLGYRTGYAYRQPLVREKPRHKSDVEIPATVTAFSFDDDSIPISPLKFLAQKQQREKTRWLNSPNTYLKVDVPEESRNGETSPRTKTTWIKAEDSTKISGGTPIKIEDPNQFVPLNTNPSDVLEKRNKIREQNRYDLKTAGPQSQLLAGIVVDKKPIVKDEHTPPAPPNPFSHLTEKELEEYKQTIERKQQGTEGSCPTDADQELFSDDGSSVSQINSQTQSPQNVPDKLEENNDNYLQDSNLTSLELPVVVMNGKEDVHDVEEDLAQRVSQLTTSTVENIEITIKTSEKIEETLSPEGSPSKSPSKKKKKFRTPSFLKKNKKKEKVEA</sequence>
<keyword evidence="14" id="KW-1185">Reference proteome</keyword>
<dbReference type="PANTHER" id="PTHR10672:SF5">
    <property type="entry name" value="GAMMA-ADDUCIN"/>
    <property type="match status" value="1"/>
</dbReference>
<evidence type="ECO:0000256" key="5">
    <source>
        <dbReference type="ARBA" id="ARBA00022490"/>
    </source>
</evidence>
<feature type="compositionally biased region" description="Polar residues" evidence="11">
    <location>
        <begin position="1"/>
        <end position="10"/>
    </location>
</feature>
<evidence type="ECO:0000256" key="2">
    <source>
        <dbReference type="ARBA" id="ARBA00004413"/>
    </source>
</evidence>
<feature type="compositionally biased region" description="Low complexity" evidence="11">
    <location>
        <begin position="670"/>
        <end position="680"/>
    </location>
</feature>
<evidence type="ECO:0000256" key="7">
    <source>
        <dbReference type="ARBA" id="ARBA00022860"/>
    </source>
</evidence>
<dbReference type="EMBL" id="AZIM01003341">
    <property type="protein sequence ID" value="ETE62281.1"/>
    <property type="molecule type" value="Genomic_DNA"/>
</dbReference>
<dbReference type="GO" id="GO:0005886">
    <property type="term" value="C:plasma membrane"/>
    <property type="evidence" value="ECO:0007669"/>
    <property type="project" value="UniProtKB-SubCell"/>
</dbReference>
<feature type="domain" description="Class II aldolase/adducin N-terminal" evidence="12">
    <location>
        <begin position="139"/>
        <end position="321"/>
    </location>
</feature>
<dbReference type="GO" id="GO:0014069">
    <property type="term" value="C:postsynaptic density"/>
    <property type="evidence" value="ECO:0007669"/>
    <property type="project" value="TreeGrafter"/>
</dbReference>
<protein>
    <submittedName>
        <fullName evidence="13">Gamma-adducin</fullName>
    </submittedName>
</protein>
<accession>V8NJX7</accession>
<dbReference type="GO" id="GO:0005516">
    <property type="term" value="F:calmodulin binding"/>
    <property type="evidence" value="ECO:0007669"/>
    <property type="project" value="UniProtKB-KW"/>
</dbReference>
<evidence type="ECO:0000313" key="13">
    <source>
        <dbReference type="EMBL" id="ETE62281.1"/>
    </source>
</evidence>
<organism evidence="13 14">
    <name type="scientific">Ophiophagus hannah</name>
    <name type="common">King cobra</name>
    <name type="synonym">Naja hannah</name>
    <dbReference type="NCBI Taxonomy" id="8665"/>
    <lineage>
        <taxon>Eukaryota</taxon>
        <taxon>Metazoa</taxon>
        <taxon>Chordata</taxon>
        <taxon>Craniata</taxon>
        <taxon>Vertebrata</taxon>
        <taxon>Euteleostomi</taxon>
        <taxon>Lepidosauria</taxon>
        <taxon>Squamata</taxon>
        <taxon>Bifurcata</taxon>
        <taxon>Unidentata</taxon>
        <taxon>Episquamata</taxon>
        <taxon>Toxicofera</taxon>
        <taxon>Serpentes</taxon>
        <taxon>Colubroidea</taxon>
        <taxon>Elapidae</taxon>
        <taxon>Elapinae</taxon>
        <taxon>Ophiophagus</taxon>
    </lineage>
</organism>
<evidence type="ECO:0000256" key="4">
    <source>
        <dbReference type="ARBA" id="ARBA00022475"/>
    </source>
</evidence>
<evidence type="ECO:0000256" key="8">
    <source>
        <dbReference type="ARBA" id="ARBA00023136"/>
    </source>
</evidence>
<dbReference type="SMART" id="SM01007">
    <property type="entry name" value="Aldolase_II"/>
    <property type="match status" value="1"/>
</dbReference>
<keyword evidence="6" id="KW-0597">Phosphoprotein</keyword>
<keyword evidence="10" id="KW-0206">Cytoskeleton</keyword>
<dbReference type="InterPro" id="IPR036409">
    <property type="entry name" value="Aldolase_II/adducin_N_sf"/>
</dbReference>
<evidence type="ECO:0000259" key="12">
    <source>
        <dbReference type="SMART" id="SM01007"/>
    </source>
</evidence>
<evidence type="ECO:0000313" key="14">
    <source>
        <dbReference type="Proteomes" id="UP000018936"/>
    </source>
</evidence>
<evidence type="ECO:0000256" key="9">
    <source>
        <dbReference type="ARBA" id="ARBA00023203"/>
    </source>
</evidence>
<keyword evidence="7" id="KW-0112">Calmodulin-binding</keyword>
<name>V8NJX7_OPHHA</name>
<dbReference type="GO" id="GO:0005856">
    <property type="term" value="C:cytoskeleton"/>
    <property type="evidence" value="ECO:0007669"/>
    <property type="project" value="UniProtKB-SubCell"/>
</dbReference>
<dbReference type="GO" id="GO:0051016">
    <property type="term" value="P:barbed-end actin filament capping"/>
    <property type="evidence" value="ECO:0007669"/>
    <property type="project" value="TreeGrafter"/>
</dbReference>
<dbReference type="PANTHER" id="PTHR10672">
    <property type="entry name" value="ADDUCIN"/>
    <property type="match status" value="1"/>
</dbReference>
<evidence type="ECO:0000256" key="11">
    <source>
        <dbReference type="SAM" id="MobiDB-lite"/>
    </source>
</evidence>
<dbReference type="OrthoDB" id="3238794at2759"/>
<evidence type="ECO:0000256" key="3">
    <source>
        <dbReference type="ARBA" id="ARBA00006274"/>
    </source>
</evidence>
<dbReference type="GO" id="GO:0051015">
    <property type="term" value="F:actin filament binding"/>
    <property type="evidence" value="ECO:0007669"/>
    <property type="project" value="TreeGrafter"/>
</dbReference>
<dbReference type="SUPFAM" id="SSF53639">
    <property type="entry name" value="AraD/HMP-PK domain-like"/>
    <property type="match status" value="1"/>
</dbReference>
<comment type="caution">
    <text evidence="13">The sequence shown here is derived from an EMBL/GenBank/DDBJ whole genome shotgun (WGS) entry which is preliminary data.</text>
</comment>